<evidence type="ECO:0000313" key="1">
    <source>
        <dbReference type="EMBL" id="AVU78695.1"/>
    </source>
</evidence>
<protein>
    <submittedName>
        <fullName evidence="1">Uncharacterized protein</fullName>
    </submittedName>
</protein>
<evidence type="ECO:0000313" key="2">
    <source>
        <dbReference type="Proteomes" id="UP000241936"/>
    </source>
</evidence>
<sequence>MLRELERRWPDYTEVPYGLYPFPDPETVFVPEHAELIDHLQPFFGIDLSMVNPEWSGHLTMLGPMEPTEHQFVGQATEETWWHSPLVHTNWIGFKVEQGQYRLMGDPRYFFLHPGNQDLADPYEDARLSLQRMYADQKTAYEAAKKLYRNSGRLFSPSALAESVPLYDVEQMTFVEQIGGVADYSKFPTSSLSLGYVESEEHGVTAGYPRSPAGHLFHHVASVPAYHYQSWGADLIMMFYEPVEQLVLFTFYWEPCEVEGYAGD</sequence>
<name>A0ABM6UMB7_9PSED</name>
<dbReference type="EMBL" id="CP024081">
    <property type="protein sequence ID" value="AVU78695.1"/>
    <property type="molecule type" value="Genomic_DNA"/>
</dbReference>
<reference evidence="1 2" key="1">
    <citation type="journal article" date="2018" name="Front. Microbiol.">
        <title>Pseudomonas rhizophila S211, a New Plant Growth-Promoting Rhizobacterium with Potential in Pesticide-Bioremediation.</title>
        <authorList>
            <person name="Hassen W."/>
            <person name="Neifar M."/>
            <person name="Cherif H."/>
            <person name="Najjari A."/>
            <person name="Chouchane H."/>
            <person name="Driouich R.C."/>
            <person name="Salah A."/>
            <person name="Naili F."/>
            <person name="Mosbah A."/>
            <person name="Souissi Y."/>
            <person name="Raddadi N."/>
            <person name="Ouzari H.I."/>
            <person name="Fava F."/>
            <person name="Cherif A."/>
        </authorList>
    </citation>
    <scope>NUCLEOTIDE SEQUENCE [LARGE SCALE GENOMIC DNA]</scope>
    <source>
        <strain evidence="1 2">S211</strain>
    </source>
</reference>
<proteinExistence type="predicted"/>
<keyword evidence="2" id="KW-1185">Reference proteome</keyword>
<dbReference type="Proteomes" id="UP000241936">
    <property type="component" value="Chromosome"/>
</dbReference>
<accession>A0ABM6UMB7</accession>
<gene>
    <name evidence="1" type="ORF">CRX69_07835</name>
</gene>
<organism evidence="1 2">
    <name type="scientific">Pseudomonas rhizophila</name>
    <dbReference type="NCBI Taxonomy" id="2045200"/>
    <lineage>
        <taxon>Bacteria</taxon>
        <taxon>Pseudomonadati</taxon>
        <taxon>Pseudomonadota</taxon>
        <taxon>Gammaproteobacteria</taxon>
        <taxon>Pseudomonadales</taxon>
        <taxon>Pseudomonadaceae</taxon>
        <taxon>Pseudomonas</taxon>
    </lineage>
</organism>